<dbReference type="InterPro" id="IPR029058">
    <property type="entry name" value="AB_hydrolase_fold"/>
</dbReference>
<comment type="subcellular location">
    <subcellularLocation>
        <location evidence="6">Nucleus outer membrane</location>
        <topology evidence="6">Single-pass membrane protein</topology>
    </subcellularLocation>
</comment>
<protein>
    <recommendedName>
        <fullName evidence="9">Indole-diterpene biosynthesis protein-like protein PaxU</fullName>
    </recommendedName>
</protein>
<evidence type="ECO:0000256" key="3">
    <source>
        <dbReference type="ARBA" id="ARBA00022989"/>
    </source>
</evidence>
<evidence type="ECO:0008006" key="9">
    <source>
        <dbReference type="Google" id="ProtNLM"/>
    </source>
</evidence>
<keyword evidence="2" id="KW-0812">Transmembrane</keyword>
<reference evidence="7" key="1">
    <citation type="journal article" date="2020" name="Stud. Mycol.">
        <title>101 Dothideomycetes genomes: a test case for predicting lifestyles and emergence of pathogens.</title>
        <authorList>
            <person name="Haridas S."/>
            <person name="Albert R."/>
            <person name="Binder M."/>
            <person name="Bloem J."/>
            <person name="Labutti K."/>
            <person name="Salamov A."/>
            <person name="Andreopoulos B."/>
            <person name="Baker S."/>
            <person name="Barry K."/>
            <person name="Bills G."/>
            <person name="Bluhm B."/>
            <person name="Cannon C."/>
            <person name="Castanera R."/>
            <person name="Culley D."/>
            <person name="Daum C."/>
            <person name="Ezra D."/>
            <person name="Gonzalez J."/>
            <person name="Henrissat B."/>
            <person name="Kuo A."/>
            <person name="Liang C."/>
            <person name="Lipzen A."/>
            <person name="Lutzoni F."/>
            <person name="Magnuson J."/>
            <person name="Mondo S."/>
            <person name="Nolan M."/>
            <person name="Ohm R."/>
            <person name="Pangilinan J."/>
            <person name="Park H.-J."/>
            <person name="Ramirez L."/>
            <person name="Alfaro M."/>
            <person name="Sun H."/>
            <person name="Tritt A."/>
            <person name="Yoshinaga Y."/>
            <person name="Zwiers L.-H."/>
            <person name="Turgeon B."/>
            <person name="Goodwin S."/>
            <person name="Spatafora J."/>
            <person name="Crous P."/>
            <person name="Grigoriev I."/>
        </authorList>
    </citation>
    <scope>NUCLEOTIDE SEQUENCE</scope>
    <source>
        <strain evidence="7">CBS 123094</strain>
    </source>
</reference>
<comment type="similarity">
    <text evidence="1">Belongs to the TMEM53 family.</text>
</comment>
<dbReference type="AlphaFoldDB" id="A0A6A5WJS8"/>
<proteinExistence type="inferred from homology"/>
<evidence type="ECO:0000256" key="1">
    <source>
        <dbReference type="ARBA" id="ARBA00007387"/>
    </source>
</evidence>
<dbReference type="Proteomes" id="UP000799779">
    <property type="component" value="Unassembled WGS sequence"/>
</dbReference>
<organism evidence="7 8">
    <name type="scientific">Amniculicola lignicola CBS 123094</name>
    <dbReference type="NCBI Taxonomy" id="1392246"/>
    <lineage>
        <taxon>Eukaryota</taxon>
        <taxon>Fungi</taxon>
        <taxon>Dikarya</taxon>
        <taxon>Ascomycota</taxon>
        <taxon>Pezizomycotina</taxon>
        <taxon>Dothideomycetes</taxon>
        <taxon>Pleosporomycetidae</taxon>
        <taxon>Pleosporales</taxon>
        <taxon>Amniculicolaceae</taxon>
        <taxon>Amniculicola</taxon>
    </lineage>
</organism>
<dbReference type="GO" id="GO:0005640">
    <property type="term" value="C:nuclear outer membrane"/>
    <property type="evidence" value="ECO:0007669"/>
    <property type="project" value="UniProtKB-SubCell"/>
</dbReference>
<evidence type="ECO:0000256" key="4">
    <source>
        <dbReference type="ARBA" id="ARBA00023136"/>
    </source>
</evidence>
<dbReference type="EMBL" id="ML977596">
    <property type="protein sequence ID" value="KAF1999365.1"/>
    <property type="molecule type" value="Genomic_DNA"/>
</dbReference>
<evidence type="ECO:0000256" key="5">
    <source>
        <dbReference type="ARBA" id="ARBA00023242"/>
    </source>
</evidence>
<keyword evidence="3" id="KW-1133">Transmembrane helix</keyword>
<evidence type="ECO:0000256" key="6">
    <source>
        <dbReference type="ARBA" id="ARBA00034303"/>
    </source>
</evidence>
<accession>A0A6A5WJS8</accession>
<evidence type="ECO:0000313" key="8">
    <source>
        <dbReference type="Proteomes" id="UP000799779"/>
    </source>
</evidence>
<dbReference type="PANTHER" id="PTHR12265">
    <property type="entry name" value="TRANSMEMBRANE PROTEIN 53"/>
    <property type="match status" value="1"/>
</dbReference>
<keyword evidence="5" id="KW-0539">Nucleus</keyword>
<evidence type="ECO:0000313" key="7">
    <source>
        <dbReference type="EMBL" id="KAF1999365.1"/>
    </source>
</evidence>
<dbReference type="PANTHER" id="PTHR12265:SF30">
    <property type="entry name" value="TRANSMEMBRANE PROTEIN 53"/>
    <property type="match status" value="1"/>
</dbReference>
<name>A0A6A5WJS8_9PLEO</name>
<evidence type="ECO:0000256" key="2">
    <source>
        <dbReference type="ARBA" id="ARBA00022692"/>
    </source>
</evidence>
<keyword evidence="4" id="KW-0472">Membrane</keyword>
<dbReference type="InterPro" id="IPR008547">
    <property type="entry name" value="DUF829_TMEM53"/>
</dbReference>
<gene>
    <name evidence="7" type="ORF">P154DRAFT_601476</name>
</gene>
<dbReference type="OrthoDB" id="77878at2759"/>
<dbReference type="Pfam" id="PF05705">
    <property type="entry name" value="DUF829"/>
    <property type="match status" value="1"/>
</dbReference>
<dbReference type="SUPFAM" id="SSF53474">
    <property type="entry name" value="alpha/beta-Hydrolases"/>
    <property type="match status" value="1"/>
</dbReference>
<sequence>MDPTHPYKKAKLNTWATLYTPVSQADNELIILCTWLGALPKHIKKYIAMYHAITPTTPILLIESSIWTVTAPYPIQLSRMHTLLPILHRALASTIPTVPKLLIHTFSNGGSNSATQLLLAYHREAKSALPLQGIICDSGPAKGEYWKSHRSMMVSLPRHPVWQWVIGPPLAHGVLVGMRSGVWMGRYPVFEDLIRGTLVDEKVVGGRGTGNGKRRITYVWGKGDEQVDWRDVEGHAEVARERGWEVESEEFVGSGHCDHARIDGARYRRILGDIWNAQEVARAEIVCGG</sequence>
<keyword evidence="8" id="KW-1185">Reference proteome</keyword>